<dbReference type="AlphaFoldDB" id="A0A4Y8RB02"/>
<evidence type="ECO:0000313" key="4">
    <source>
        <dbReference type="EMBL" id="TFF18733.1"/>
    </source>
</evidence>
<dbReference type="Gene3D" id="3.40.630.30">
    <property type="match status" value="1"/>
</dbReference>
<dbReference type="InterPro" id="IPR000182">
    <property type="entry name" value="GNAT_dom"/>
</dbReference>
<keyword evidence="5" id="KW-1185">Reference proteome</keyword>
<dbReference type="EMBL" id="SOZD01000008">
    <property type="protein sequence ID" value="TFF18733.1"/>
    <property type="molecule type" value="Genomic_DNA"/>
</dbReference>
<dbReference type="CDD" id="cd04301">
    <property type="entry name" value="NAT_SF"/>
    <property type="match status" value="1"/>
</dbReference>
<evidence type="ECO:0000256" key="1">
    <source>
        <dbReference type="ARBA" id="ARBA00022679"/>
    </source>
</evidence>
<proteinExistence type="predicted"/>
<evidence type="ECO:0000256" key="2">
    <source>
        <dbReference type="ARBA" id="ARBA00023315"/>
    </source>
</evidence>
<reference evidence="4 5" key="1">
    <citation type="submission" date="2019-03" db="EMBL/GenBank/DDBJ databases">
        <title>Jiella endophytica sp. nov., a novel endophytic bacterium isolated from root of Ficus microcarpa Linn. f.</title>
        <authorList>
            <person name="Tuo L."/>
        </authorList>
    </citation>
    <scope>NUCLEOTIDE SEQUENCE [LARGE SCALE GENOMIC DNA]</scope>
    <source>
        <strain evidence="4 5">CBS5Q-3</strain>
    </source>
</reference>
<dbReference type="PROSITE" id="PS51186">
    <property type="entry name" value="GNAT"/>
    <property type="match status" value="1"/>
</dbReference>
<sequence length="150" mass="17327">MSDLVIRPIVASDESEWRRLWTGYLEFYKSKVSDDVYASTFARLLGNEPYDPKGFLAVLDGRPVGLVHYFFHRHCWRIENVCYLQDLFADPAIRGKGVGRALIEAVYRVADEAGCPSVYWTTQEFNYAGRMLYDRIGEKTPFIKYQRPAG</sequence>
<organism evidence="4 5">
    <name type="scientific">Jiella endophytica</name>
    <dbReference type="NCBI Taxonomy" id="2558362"/>
    <lineage>
        <taxon>Bacteria</taxon>
        <taxon>Pseudomonadati</taxon>
        <taxon>Pseudomonadota</taxon>
        <taxon>Alphaproteobacteria</taxon>
        <taxon>Hyphomicrobiales</taxon>
        <taxon>Aurantimonadaceae</taxon>
        <taxon>Jiella</taxon>
    </lineage>
</organism>
<feature type="domain" description="N-acetyltransferase" evidence="3">
    <location>
        <begin position="4"/>
        <end position="150"/>
    </location>
</feature>
<dbReference type="PANTHER" id="PTHR10545:SF42">
    <property type="entry name" value="ACETYLTRANSFERASE"/>
    <property type="match status" value="1"/>
</dbReference>
<keyword evidence="2" id="KW-0012">Acyltransferase</keyword>
<dbReference type="Pfam" id="PF00583">
    <property type="entry name" value="Acetyltransf_1"/>
    <property type="match status" value="1"/>
</dbReference>
<evidence type="ECO:0000259" key="3">
    <source>
        <dbReference type="PROSITE" id="PS51186"/>
    </source>
</evidence>
<dbReference type="GO" id="GO:0008080">
    <property type="term" value="F:N-acetyltransferase activity"/>
    <property type="evidence" value="ECO:0007669"/>
    <property type="project" value="TreeGrafter"/>
</dbReference>
<dbReference type="PANTHER" id="PTHR10545">
    <property type="entry name" value="DIAMINE N-ACETYLTRANSFERASE"/>
    <property type="match status" value="1"/>
</dbReference>
<keyword evidence="1 4" id="KW-0808">Transferase</keyword>
<dbReference type="Proteomes" id="UP000298179">
    <property type="component" value="Unassembled WGS sequence"/>
</dbReference>
<dbReference type="SUPFAM" id="SSF55729">
    <property type="entry name" value="Acyl-CoA N-acyltransferases (Nat)"/>
    <property type="match status" value="1"/>
</dbReference>
<dbReference type="InterPro" id="IPR016181">
    <property type="entry name" value="Acyl_CoA_acyltransferase"/>
</dbReference>
<gene>
    <name evidence="4" type="ORF">E3C22_21145</name>
</gene>
<comment type="caution">
    <text evidence="4">The sequence shown here is derived from an EMBL/GenBank/DDBJ whole genome shotgun (WGS) entry which is preliminary data.</text>
</comment>
<dbReference type="OrthoDB" id="9805924at2"/>
<dbReference type="RefSeq" id="WP_134763874.1">
    <property type="nucleotide sequence ID" value="NZ_SOZD01000008.1"/>
</dbReference>
<accession>A0A4Y8RB02</accession>
<evidence type="ECO:0000313" key="5">
    <source>
        <dbReference type="Proteomes" id="UP000298179"/>
    </source>
</evidence>
<dbReference type="InterPro" id="IPR051016">
    <property type="entry name" value="Diverse_Substrate_AcTransf"/>
</dbReference>
<name>A0A4Y8RB02_9HYPH</name>
<protein>
    <submittedName>
        <fullName evidence="4">GNAT family N-acetyltransferase</fullName>
    </submittedName>
</protein>